<reference evidence="2" key="1">
    <citation type="thesis" date="2021" institute="BYU ScholarsArchive" country="Provo, UT, USA">
        <title>Applications of and Algorithms for Genome Assembly and Genomic Analyses with an Emphasis on Marine Teleosts.</title>
        <authorList>
            <person name="Pickett B.D."/>
        </authorList>
    </citation>
    <scope>NUCLEOTIDE SEQUENCE</scope>
    <source>
        <strain evidence="2">HI-2016</strain>
    </source>
</reference>
<keyword evidence="3" id="KW-1185">Reference proteome</keyword>
<sequence>MRRRIKQKTEVKQRKKRGAIRKQVRIGREIEAGVKTQRMRRPENEQNGTEEAAPLPLPKVIAVSPDREGDLSEGGVPVLCVGVLRGVVNLRAMTSLTH</sequence>
<name>A0A8T2PMS1_9TELE</name>
<evidence type="ECO:0000313" key="3">
    <source>
        <dbReference type="Proteomes" id="UP000824540"/>
    </source>
</evidence>
<organism evidence="2 3">
    <name type="scientific">Albula glossodonta</name>
    <name type="common">roundjaw bonefish</name>
    <dbReference type="NCBI Taxonomy" id="121402"/>
    <lineage>
        <taxon>Eukaryota</taxon>
        <taxon>Metazoa</taxon>
        <taxon>Chordata</taxon>
        <taxon>Craniata</taxon>
        <taxon>Vertebrata</taxon>
        <taxon>Euteleostomi</taxon>
        <taxon>Actinopterygii</taxon>
        <taxon>Neopterygii</taxon>
        <taxon>Teleostei</taxon>
        <taxon>Albuliformes</taxon>
        <taxon>Albulidae</taxon>
        <taxon>Albula</taxon>
    </lineage>
</organism>
<protein>
    <submittedName>
        <fullName evidence="2">Uncharacterized protein</fullName>
    </submittedName>
</protein>
<dbReference type="AlphaFoldDB" id="A0A8T2PMS1"/>
<accession>A0A8T2PMS1</accession>
<evidence type="ECO:0000313" key="2">
    <source>
        <dbReference type="EMBL" id="KAG9351992.1"/>
    </source>
</evidence>
<dbReference type="Proteomes" id="UP000824540">
    <property type="component" value="Unassembled WGS sequence"/>
</dbReference>
<feature type="region of interest" description="Disordered" evidence="1">
    <location>
        <begin position="1"/>
        <end position="58"/>
    </location>
</feature>
<comment type="caution">
    <text evidence="2">The sequence shown here is derived from an EMBL/GenBank/DDBJ whole genome shotgun (WGS) entry which is preliminary data.</text>
</comment>
<proteinExistence type="predicted"/>
<evidence type="ECO:0000256" key="1">
    <source>
        <dbReference type="SAM" id="MobiDB-lite"/>
    </source>
</evidence>
<gene>
    <name evidence="2" type="ORF">JZ751_023243</name>
</gene>
<dbReference type="EMBL" id="JAFBMS010000006">
    <property type="protein sequence ID" value="KAG9351992.1"/>
    <property type="molecule type" value="Genomic_DNA"/>
</dbReference>
<feature type="compositionally biased region" description="Basic residues" evidence="1">
    <location>
        <begin position="13"/>
        <end position="25"/>
    </location>
</feature>